<dbReference type="EMBL" id="DVOH01000002">
    <property type="protein sequence ID" value="HIU99496.1"/>
    <property type="molecule type" value="Genomic_DNA"/>
</dbReference>
<keyword evidence="1" id="KW-0472">Membrane</keyword>
<comment type="caution">
    <text evidence="2">The sequence shown here is derived from an EMBL/GenBank/DDBJ whole genome shotgun (WGS) entry which is preliminary data.</text>
</comment>
<proteinExistence type="predicted"/>
<feature type="transmembrane region" description="Helical" evidence="1">
    <location>
        <begin position="6"/>
        <end position="25"/>
    </location>
</feature>
<name>A0A9D1NBB9_9FIRM</name>
<keyword evidence="1" id="KW-1133">Transmembrane helix</keyword>
<dbReference type="Proteomes" id="UP000886891">
    <property type="component" value="Unassembled WGS sequence"/>
</dbReference>
<gene>
    <name evidence="2" type="ORF">IAB14_00085</name>
</gene>
<evidence type="ECO:0000256" key="1">
    <source>
        <dbReference type="SAM" id="Phobius"/>
    </source>
</evidence>
<protein>
    <submittedName>
        <fullName evidence="2">FeoB-associated Cys-rich membrane protein</fullName>
    </submittedName>
</protein>
<reference evidence="2" key="1">
    <citation type="submission" date="2020-10" db="EMBL/GenBank/DDBJ databases">
        <authorList>
            <person name="Gilroy R."/>
        </authorList>
    </citation>
    <scope>NUCLEOTIDE SEQUENCE</scope>
    <source>
        <strain evidence="2">23406</strain>
    </source>
</reference>
<evidence type="ECO:0000313" key="3">
    <source>
        <dbReference type="Proteomes" id="UP000886891"/>
    </source>
</evidence>
<evidence type="ECO:0000313" key="2">
    <source>
        <dbReference type="EMBL" id="HIU99496.1"/>
    </source>
</evidence>
<keyword evidence="1" id="KW-0812">Transmembrane</keyword>
<dbReference type="AlphaFoldDB" id="A0A9D1NBB9"/>
<organism evidence="2 3">
    <name type="scientific">Candidatus Stercoripulliclostridium merdipullorum</name>
    <dbReference type="NCBI Taxonomy" id="2840952"/>
    <lineage>
        <taxon>Bacteria</taxon>
        <taxon>Bacillati</taxon>
        <taxon>Bacillota</taxon>
        <taxon>Clostridia</taxon>
        <taxon>Eubacteriales</taxon>
        <taxon>Candidatus Stercoripulliclostridium</taxon>
    </lineage>
</organism>
<sequence length="61" mass="6195">MTPVEIVTIVVAAAIVAGGIAVPLIRKKKGTSKSCCGGKCGCAGCSHAGLCHNRKEEKEGR</sequence>
<accession>A0A9D1NBB9</accession>
<reference evidence="2" key="2">
    <citation type="journal article" date="2021" name="PeerJ">
        <title>Extensive microbial diversity within the chicken gut microbiome revealed by metagenomics and culture.</title>
        <authorList>
            <person name="Gilroy R."/>
            <person name="Ravi A."/>
            <person name="Getino M."/>
            <person name="Pursley I."/>
            <person name="Horton D.L."/>
            <person name="Alikhan N.F."/>
            <person name="Baker D."/>
            <person name="Gharbi K."/>
            <person name="Hall N."/>
            <person name="Watson M."/>
            <person name="Adriaenssens E.M."/>
            <person name="Foster-Nyarko E."/>
            <person name="Jarju S."/>
            <person name="Secka A."/>
            <person name="Antonio M."/>
            <person name="Oren A."/>
            <person name="Chaudhuri R.R."/>
            <person name="La Ragione R."/>
            <person name="Hildebrand F."/>
            <person name="Pallen M.J."/>
        </authorList>
    </citation>
    <scope>NUCLEOTIDE SEQUENCE</scope>
    <source>
        <strain evidence="2">23406</strain>
    </source>
</reference>